<sequence>MRDKKNKIRALAGVLAAGVICVGQTAAQTSGGDTSTVTAAAIAGMSSNQKTDALIKAIANGDTVAVQRLRDAGVSANAQASEHGMRPLHVAALVGNVPLMKSLIAAGATIDAPSEDGLRPIDFAAGGGEPEAVQALLDAGAGLATTTPREHTPLMMAVEGGKPEMVQFLLAKGAKIDEANSHGAQAIHIAAGTDSTESLKRLIAAGAKLDAPASDGRTPLTIAIEANRLANVQVLMDAGVRPTSSNAGAELLVAAAEKGNTDVVKAQIAAGTPPNAVAKNGWQAIHYAANNGDAVMLKVLLASGAKVDALSSGKEGQFQPLHLVARGQGAHYSGDQRRMKDAGYIEAAQLLLATGAKVDAKTGDGKQPIHLAAENGMTSVMQILLAHGAKADVVSSEGNQPLHYAAQRGLPYLHENLYKQSAIINMLLAAGAKVDAPGKDGWLPIHFAAATGRSEGIAALIAAKADPNAALANGLRPLHLISDRRNFYDSEPVVAALLAGGARVDVRDAKGWEPLHYAAQRGATRTVKRLLEAGANPAAVTPDGHTAMDYAIASKSTQSQSLLQAATTGQPLSSPEQRNAALFDAVRERDAAEVKRLLTLGARADASDKYGKRVIDVAARRGDVAVLKLLVNAGASLEAIPKSEGKPGAEALICQSIEWSNSGQETKALLDAGARVATDCGDGRQSLHLATFYRSLNVVNMLLAAGADVNAQDKYGSTPLHYAARVNSPGIATALLSAGASRAIVAKDGARPIDVATSRESLDVEKVLLAGATPAQVAQAKLSAERYNRRTEIERAVNSGFSAEELGYKCNGELFNFPDRYDDLSNPANARSNWAQAYGIATRFRNCVHDFAARPVDFAKLVPVYSLLTWDERQRVNTKYLASLDGLRELVQMGQSRIESEMERVRASQQRMQGATEASRRAAAENSAWVQSISQSLNTIAVQMRPPPLPDRAEFDRIVAENERRDGGGSGGRSNQSGSPTAGTKSEGTAASSAGGNGTKTNASAANGTNSANDPSGNAAVNRGTSDRARDAGKAGAADTTNASASSTNKSASERKLTDSSKPSGAAQKPFSTSSSMEGIVLHTDDTARRQAQEKADAEMKRGQAEAEARNKKAQAAAEAVEADRQKKQKEADEKWRRDHPPCDNRVETCTSPR</sequence>
<feature type="repeat" description="ANK" evidence="3">
    <location>
        <begin position="397"/>
        <end position="439"/>
    </location>
</feature>
<feature type="repeat" description="ANK" evidence="3">
    <location>
        <begin position="364"/>
        <end position="396"/>
    </location>
</feature>
<protein>
    <recommendedName>
        <fullName evidence="8">Ankyrin repeat domain-containing protein</fullName>
    </recommendedName>
</protein>
<feature type="repeat" description="ANK" evidence="3">
    <location>
        <begin position="149"/>
        <end position="181"/>
    </location>
</feature>
<evidence type="ECO:0000313" key="6">
    <source>
        <dbReference type="EMBL" id="CAJ0796368.1"/>
    </source>
</evidence>
<feature type="compositionally biased region" description="Basic and acidic residues" evidence="4">
    <location>
        <begin position="1083"/>
        <end position="1111"/>
    </location>
</feature>
<evidence type="ECO:0000256" key="3">
    <source>
        <dbReference type="PROSITE-ProRule" id="PRU00023"/>
    </source>
</evidence>
<name>A0ABN9IYA8_9RALS</name>
<dbReference type="InterPro" id="IPR002110">
    <property type="entry name" value="Ankyrin_rpt"/>
</dbReference>
<evidence type="ECO:0000313" key="7">
    <source>
        <dbReference type="Proteomes" id="UP001189813"/>
    </source>
</evidence>
<feature type="repeat" description="ANK" evidence="3">
    <location>
        <begin position="215"/>
        <end position="247"/>
    </location>
</feature>
<evidence type="ECO:0000256" key="2">
    <source>
        <dbReference type="ARBA" id="ARBA00023043"/>
    </source>
</evidence>
<feature type="region of interest" description="Disordered" evidence="4">
    <location>
        <begin position="963"/>
        <end position="1154"/>
    </location>
</feature>
<feature type="compositionally biased region" description="Low complexity" evidence="4">
    <location>
        <begin position="973"/>
        <end position="1013"/>
    </location>
</feature>
<keyword evidence="2 3" id="KW-0040">ANK repeat</keyword>
<dbReference type="Proteomes" id="UP001189813">
    <property type="component" value="Unassembled WGS sequence"/>
</dbReference>
<comment type="caution">
    <text evidence="6">The sequence shown here is derived from an EMBL/GenBank/DDBJ whole genome shotgun (WGS) entry which is preliminary data.</text>
</comment>
<dbReference type="Gene3D" id="1.25.40.20">
    <property type="entry name" value="Ankyrin repeat-containing domain"/>
    <property type="match status" value="7"/>
</dbReference>
<dbReference type="InterPro" id="IPR036770">
    <property type="entry name" value="Ankyrin_rpt-contain_sf"/>
</dbReference>
<dbReference type="PRINTS" id="PR01415">
    <property type="entry name" value="ANKYRIN"/>
</dbReference>
<keyword evidence="5" id="KW-0732">Signal</keyword>
<dbReference type="Pfam" id="PF00023">
    <property type="entry name" value="Ank"/>
    <property type="match status" value="1"/>
</dbReference>
<feature type="signal peptide" evidence="5">
    <location>
        <begin position="1"/>
        <end position="26"/>
    </location>
</feature>
<reference evidence="6 7" key="1">
    <citation type="submission" date="2023-07" db="EMBL/GenBank/DDBJ databases">
        <authorList>
            <person name="Peeters C."/>
        </authorList>
    </citation>
    <scope>NUCLEOTIDE SEQUENCE [LARGE SCALE GENOMIC DNA]</scope>
    <source>
        <strain evidence="6 7">LMG 19083</strain>
    </source>
</reference>
<evidence type="ECO:0000256" key="1">
    <source>
        <dbReference type="ARBA" id="ARBA00022737"/>
    </source>
</evidence>
<dbReference type="SUPFAM" id="SSF48403">
    <property type="entry name" value="Ankyrin repeat"/>
    <property type="match status" value="2"/>
</dbReference>
<feature type="repeat" description="ANK" evidence="3">
    <location>
        <begin position="715"/>
        <end position="747"/>
    </location>
</feature>
<organism evidence="6 7">
    <name type="scientific">Ralstonia psammae</name>
    <dbReference type="NCBI Taxonomy" id="3058598"/>
    <lineage>
        <taxon>Bacteria</taxon>
        <taxon>Pseudomonadati</taxon>
        <taxon>Pseudomonadota</taxon>
        <taxon>Betaproteobacteria</taxon>
        <taxon>Burkholderiales</taxon>
        <taxon>Burkholderiaceae</taxon>
        <taxon>Ralstonia</taxon>
    </lineage>
</organism>
<gene>
    <name evidence="6" type="ORF">LMG19083_02856</name>
</gene>
<dbReference type="PROSITE" id="PS50088">
    <property type="entry name" value="ANK_REPEAT"/>
    <property type="match status" value="14"/>
</dbReference>
<feature type="repeat" description="ANK" evidence="3">
    <location>
        <begin position="440"/>
        <end position="472"/>
    </location>
</feature>
<feature type="compositionally biased region" description="Low complexity" evidence="4">
    <location>
        <begin position="1034"/>
        <end position="1051"/>
    </location>
</feature>
<accession>A0ABN9IYA8</accession>
<evidence type="ECO:0000256" key="4">
    <source>
        <dbReference type="SAM" id="MobiDB-lite"/>
    </source>
</evidence>
<keyword evidence="7" id="KW-1185">Reference proteome</keyword>
<evidence type="ECO:0000256" key="5">
    <source>
        <dbReference type="SAM" id="SignalP"/>
    </source>
</evidence>
<feature type="repeat" description="ANK" evidence="3">
    <location>
        <begin position="682"/>
        <end position="714"/>
    </location>
</feature>
<dbReference type="InterPro" id="IPR051165">
    <property type="entry name" value="Multifunctional_ANK_Repeat"/>
</dbReference>
<dbReference type="PROSITE" id="PS50297">
    <property type="entry name" value="ANK_REP_REGION"/>
    <property type="match status" value="9"/>
</dbReference>
<feature type="repeat" description="ANK" evidence="3">
    <location>
        <begin position="116"/>
        <end position="148"/>
    </location>
</feature>
<feature type="compositionally biased region" description="Basic and acidic residues" evidence="4">
    <location>
        <begin position="1122"/>
        <end position="1147"/>
    </location>
</feature>
<dbReference type="PANTHER" id="PTHR24123:SF33">
    <property type="entry name" value="PROTEIN HOS4"/>
    <property type="match status" value="1"/>
</dbReference>
<evidence type="ECO:0008006" key="8">
    <source>
        <dbReference type="Google" id="ProtNLM"/>
    </source>
</evidence>
<feature type="repeat" description="ANK" evidence="3">
    <location>
        <begin position="510"/>
        <end position="542"/>
    </location>
</feature>
<feature type="chain" id="PRO_5045587861" description="Ankyrin repeat domain-containing protein" evidence="5">
    <location>
        <begin position="27"/>
        <end position="1154"/>
    </location>
</feature>
<dbReference type="RefSeq" id="WP_316666412.1">
    <property type="nucleotide sequence ID" value="NZ_CATZBU010000006.1"/>
</dbReference>
<keyword evidence="1" id="KW-0677">Repeat</keyword>
<feature type="repeat" description="ANK" evidence="3">
    <location>
        <begin position="473"/>
        <end position="509"/>
    </location>
</feature>
<dbReference type="PANTHER" id="PTHR24123">
    <property type="entry name" value="ANKYRIN REPEAT-CONTAINING"/>
    <property type="match status" value="1"/>
</dbReference>
<feature type="repeat" description="ANK" evidence="3">
    <location>
        <begin position="83"/>
        <end position="115"/>
    </location>
</feature>
<dbReference type="SMART" id="SM00248">
    <property type="entry name" value="ANK"/>
    <property type="match status" value="18"/>
</dbReference>
<feature type="repeat" description="ANK" evidence="3">
    <location>
        <begin position="280"/>
        <end position="312"/>
    </location>
</feature>
<dbReference type="Pfam" id="PF12796">
    <property type="entry name" value="Ank_2"/>
    <property type="match status" value="5"/>
</dbReference>
<dbReference type="EMBL" id="CATZBU010000006">
    <property type="protein sequence ID" value="CAJ0796368.1"/>
    <property type="molecule type" value="Genomic_DNA"/>
</dbReference>
<feature type="repeat" description="ANK" evidence="3">
    <location>
        <begin position="182"/>
        <end position="214"/>
    </location>
</feature>
<proteinExistence type="predicted"/>
<feature type="repeat" description="ANK" evidence="3">
    <location>
        <begin position="610"/>
        <end position="642"/>
    </location>
</feature>